<dbReference type="EMBL" id="KZ613919">
    <property type="protein sequence ID" value="PMD49772.1"/>
    <property type="molecule type" value="Genomic_DNA"/>
</dbReference>
<gene>
    <name evidence="1" type="ORF">K444DRAFT_711668</name>
</gene>
<name>A0A2J6SG70_9HELO</name>
<organism evidence="1 2">
    <name type="scientific">Hyaloscypha bicolor E</name>
    <dbReference type="NCBI Taxonomy" id="1095630"/>
    <lineage>
        <taxon>Eukaryota</taxon>
        <taxon>Fungi</taxon>
        <taxon>Dikarya</taxon>
        <taxon>Ascomycota</taxon>
        <taxon>Pezizomycotina</taxon>
        <taxon>Leotiomycetes</taxon>
        <taxon>Helotiales</taxon>
        <taxon>Hyaloscyphaceae</taxon>
        <taxon>Hyaloscypha</taxon>
        <taxon>Hyaloscypha bicolor</taxon>
    </lineage>
</organism>
<evidence type="ECO:0000313" key="1">
    <source>
        <dbReference type="EMBL" id="PMD49772.1"/>
    </source>
</evidence>
<sequence>FRDLPGIREKTFTVRIIKHAFQNAGIWPVSFKAIRRKLKEYGKKRRKDTGLENLEFGSDLDTKAEAETPLIPIPPPVHELEATYQLPTLPKPPSSYNEYVLRLDNLNDKILDALSSSP</sequence>
<accession>A0A2J6SG70</accession>
<protein>
    <submittedName>
        <fullName evidence="1">Uncharacterized protein</fullName>
    </submittedName>
</protein>
<dbReference type="RefSeq" id="XP_024726676.1">
    <property type="nucleotide sequence ID" value="XM_024888258.1"/>
</dbReference>
<reference evidence="1 2" key="1">
    <citation type="submission" date="2016-04" db="EMBL/GenBank/DDBJ databases">
        <title>A degradative enzymes factory behind the ericoid mycorrhizal symbiosis.</title>
        <authorList>
            <consortium name="DOE Joint Genome Institute"/>
            <person name="Martino E."/>
            <person name="Morin E."/>
            <person name="Grelet G."/>
            <person name="Kuo A."/>
            <person name="Kohler A."/>
            <person name="Daghino S."/>
            <person name="Barry K."/>
            <person name="Choi C."/>
            <person name="Cichocki N."/>
            <person name="Clum A."/>
            <person name="Copeland A."/>
            <person name="Hainaut M."/>
            <person name="Haridas S."/>
            <person name="Labutti K."/>
            <person name="Lindquist E."/>
            <person name="Lipzen A."/>
            <person name="Khouja H.-R."/>
            <person name="Murat C."/>
            <person name="Ohm R."/>
            <person name="Olson A."/>
            <person name="Spatafora J."/>
            <person name="Veneault-Fourrey C."/>
            <person name="Henrissat B."/>
            <person name="Grigoriev I."/>
            <person name="Martin F."/>
            <person name="Perotto S."/>
        </authorList>
    </citation>
    <scope>NUCLEOTIDE SEQUENCE [LARGE SCALE GENOMIC DNA]</scope>
    <source>
        <strain evidence="1 2">E</strain>
    </source>
</reference>
<dbReference type="InParanoid" id="A0A2J6SG70"/>
<evidence type="ECO:0000313" key="2">
    <source>
        <dbReference type="Proteomes" id="UP000235371"/>
    </source>
</evidence>
<dbReference type="AlphaFoldDB" id="A0A2J6SG70"/>
<proteinExistence type="predicted"/>
<feature type="non-terminal residue" evidence="1">
    <location>
        <position position="118"/>
    </location>
</feature>
<dbReference type="Proteomes" id="UP000235371">
    <property type="component" value="Unassembled WGS sequence"/>
</dbReference>
<feature type="non-terminal residue" evidence="1">
    <location>
        <position position="1"/>
    </location>
</feature>
<keyword evidence="2" id="KW-1185">Reference proteome</keyword>
<dbReference type="GeneID" id="36596334"/>